<dbReference type="Proteomes" id="UP001380953">
    <property type="component" value="Unassembled WGS sequence"/>
</dbReference>
<protein>
    <submittedName>
        <fullName evidence="1">Copper amine oxidase N-terminal domain-containing protein</fullName>
    </submittedName>
</protein>
<sequence>MMKNRWVKWVAGLLAGSLLIAPLPHQEAQAATSKPVALSINGASVESSELEVRAGHTYMPVNRLSELLGFLVQYDRDSKILTLLRPDTTIRMKLGNGAAEINGQQVKSTAAFSENGQVFVPLGTLSTALKTKAGWDSATGSATFEDPERYRMDTSGGRTAWVSFYSGGVYSLESGIPKKLAQADVSELEWGTVDLRGLGGNAYVLTVERQYGASMQAVQNRFQFLVKNGVVKQQAHFRYSGMYLPTELGPQKLPAQRAYLTDGQTVQVVGAGGSLAAEYDLQELTKQTGPFIVESVTADYLLVRAFDTLQPTVVNLRTGEASRLDQELLDDKEAGEWSKVSGDIGDLLLNARLRFDRQEGEQLIFTYKRIAPGPLFGQKATVSYKLSE</sequence>
<evidence type="ECO:0000313" key="1">
    <source>
        <dbReference type="EMBL" id="MEJ8304321.1"/>
    </source>
</evidence>
<proteinExistence type="predicted"/>
<dbReference type="EMBL" id="JBBKAR010000033">
    <property type="protein sequence ID" value="MEJ8304321.1"/>
    <property type="molecule type" value="Genomic_DNA"/>
</dbReference>
<organism evidence="1 2">
    <name type="scientific">Saccharibacillus sacchari</name>
    <dbReference type="NCBI Taxonomy" id="456493"/>
    <lineage>
        <taxon>Bacteria</taxon>
        <taxon>Bacillati</taxon>
        <taxon>Bacillota</taxon>
        <taxon>Bacilli</taxon>
        <taxon>Bacillales</taxon>
        <taxon>Paenibacillaceae</taxon>
        <taxon>Saccharibacillus</taxon>
    </lineage>
</organism>
<evidence type="ECO:0000313" key="2">
    <source>
        <dbReference type="Proteomes" id="UP001380953"/>
    </source>
</evidence>
<keyword evidence="2" id="KW-1185">Reference proteome</keyword>
<comment type="caution">
    <text evidence="1">The sequence shown here is derived from an EMBL/GenBank/DDBJ whole genome shotgun (WGS) entry which is preliminary data.</text>
</comment>
<accession>A0ACC6PBL0</accession>
<name>A0ACC6PBL0_9BACL</name>
<gene>
    <name evidence="1" type="ORF">WKI47_10500</name>
</gene>
<reference evidence="1" key="1">
    <citation type="submission" date="2024-03" db="EMBL/GenBank/DDBJ databases">
        <title>Whole genome sequecning of epiphytes from Marcgravia umbellata leaves.</title>
        <authorList>
            <person name="Kumar G."/>
            <person name="Savka M.A."/>
        </authorList>
    </citation>
    <scope>NUCLEOTIDE SEQUENCE</scope>
    <source>
        <strain evidence="1">RIT_BL5</strain>
    </source>
</reference>